<keyword evidence="2" id="KW-1185">Reference proteome</keyword>
<dbReference type="Proteomes" id="UP000231279">
    <property type="component" value="Unassembled WGS sequence"/>
</dbReference>
<evidence type="ECO:0000313" key="1">
    <source>
        <dbReference type="EMBL" id="PIN12460.1"/>
    </source>
</evidence>
<accession>A0A2G9H571</accession>
<comment type="caution">
    <text evidence="1">The sequence shown here is derived from an EMBL/GenBank/DDBJ whole genome shotgun (WGS) entry which is preliminary data.</text>
</comment>
<sequence length="92" mass="10635">MLRHAFLCVCNFACSFWILLNSLGFMAVVDTKFQFGVARFSNVAQHRLEPLRLRNLVAVVVGSFRNRCRETKNCNFTFFSPVIKAIVENFKQ</sequence>
<organism evidence="1 2">
    <name type="scientific">Handroanthus impetiginosus</name>
    <dbReference type="NCBI Taxonomy" id="429701"/>
    <lineage>
        <taxon>Eukaryota</taxon>
        <taxon>Viridiplantae</taxon>
        <taxon>Streptophyta</taxon>
        <taxon>Embryophyta</taxon>
        <taxon>Tracheophyta</taxon>
        <taxon>Spermatophyta</taxon>
        <taxon>Magnoliopsida</taxon>
        <taxon>eudicotyledons</taxon>
        <taxon>Gunneridae</taxon>
        <taxon>Pentapetalae</taxon>
        <taxon>asterids</taxon>
        <taxon>lamiids</taxon>
        <taxon>Lamiales</taxon>
        <taxon>Bignoniaceae</taxon>
        <taxon>Crescentiina</taxon>
        <taxon>Tabebuia alliance</taxon>
        <taxon>Handroanthus</taxon>
    </lineage>
</organism>
<evidence type="ECO:0000313" key="2">
    <source>
        <dbReference type="Proteomes" id="UP000231279"/>
    </source>
</evidence>
<gene>
    <name evidence="1" type="ORF">CDL12_14938</name>
</gene>
<proteinExistence type="predicted"/>
<protein>
    <submittedName>
        <fullName evidence="1">Uncharacterized protein</fullName>
    </submittedName>
</protein>
<dbReference type="EMBL" id="NKXS01002686">
    <property type="protein sequence ID" value="PIN12460.1"/>
    <property type="molecule type" value="Genomic_DNA"/>
</dbReference>
<name>A0A2G9H571_9LAMI</name>
<dbReference type="AlphaFoldDB" id="A0A2G9H571"/>
<reference evidence="2" key="1">
    <citation type="journal article" date="2018" name="Gigascience">
        <title>Genome assembly of the Pink Ipe (Handroanthus impetiginosus, Bignoniaceae), a highly valued, ecologically keystone Neotropical timber forest tree.</title>
        <authorList>
            <person name="Silva-Junior O.B."/>
            <person name="Grattapaglia D."/>
            <person name="Novaes E."/>
            <person name="Collevatti R.G."/>
        </authorList>
    </citation>
    <scope>NUCLEOTIDE SEQUENCE [LARGE SCALE GENOMIC DNA]</scope>
    <source>
        <strain evidence="2">cv. UFG-1</strain>
    </source>
</reference>